<accession>A0ABR9UQR6</accession>
<proteinExistence type="predicted"/>
<gene>
    <name evidence="1" type="ORF">IQ230_09630</name>
</gene>
<protein>
    <submittedName>
        <fullName evidence="1">Uncharacterized protein</fullName>
    </submittedName>
</protein>
<dbReference type="RefSeq" id="WP_193931792.1">
    <property type="nucleotide sequence ID" value="NZ_CAWPMZ010000040.1"/>
</dbReference>
<reference evidence="1 2" key="1">
    <citation type="submission" date="2020-10" db="EMBL/GenBank/DDBJ databases">
        <authorList>
            <person name="Castelo-Branco R."/>
            <person name="Eusebio N."/>
            <person name="Adriana R."/>
            <person name="Vieira A."/>
            <person name="Brugerolle De Fraissinette N."/>
            <person name="Rezende De Castro R."/>
            <person name="Schneider M.P."/>
            <person name="Vasconcelos V."/>
            <person name="Leao P.N."/>
        </authorList>
    </citation>
    <scope>NUCLEOTIDE SEQUENCE [LARGE SCALE GENOMIC DNA]</scope>
    <source>
        <strain evidence="1 2">LEGE 06123</strain>
    </source>
</reference>
<dbReference type="Proteomes" id="UP000651156">
    <property type="component" value="Unassembled WGS sequence"/>
</dbReference>
<organism evidence="1 2">
    <name type="scientific">Gloeocapsopsis crepidinum LEGE 06123</name>
    <dbReference type="NCBI Taxonomy" id="588587"/>
    <lineage>
        <taxon>Bacteria</taxon>
        <taxon>Bacillati</taxon>
        <taxon>Cyanobacteriota</taxon>
        <taxon>Cyanophyceae</taxon>
        <taxon>Oscillatoriophycideae</taxon>
        <taxon>Chroococcales</taxon>
        <taxon>Chroococcaceae</taxon>
        <taxon>Gloeocapsopsis</taxon>
    </lineage>
</organism>
<dbReference type="EMBL" id="JADEWN010000019">
    <property type="protein sequence ID" value="MBE9190616.1"/>
    <property type="molecule type" value="Genomic_DNA"/>
</dbReference>
<comment type="caution">
    <text evidence="1">The sequence shown here is derived from an EMBL/GenBank/DDBJ whole genome shotgun (WGS) entry which is preliminary data.</text>
</comment>
<evidence type="ECO:0000313" key="1">
    <source>
        <dbReference type="EMBL" id="MBE9190616.1"/>
    </source>
</evidence>
<sequence>MAAQIKANVEQLDTLILAFEQTSLIIQENSYSDIKIKRQLACKINKLFEKGKIPDELQPKDMNRFCDNLYSLVTHAKKENNIGEIIKKTKTEINSSSYNKIPRSVSLFQYLFAILTRDKFIEIPIENYYCHVTKELISLYPDIQIDNNSIFLYSEED</sequence>
<keyword evidence="2" id="KW-1185">Reference proteome</keyword>
<name>A0ABR9UQR6_9CHRO</name>
<evidence type="ECO:0000313" key="2">
    <source>
        <dbReference type="Proteomes" id="UP000651156"/>
    </source>
</evidence>